<keyword evidence="5" id="KW-0812">Transmembrane</keyword>
<evidence type="ECO:0000313" key="8">
    <source>
        <dbReference type="Proteomes" id="UP000186176"/>
    </source>
</evidence>
<name>A0A1J4MLI1_9CRYT</name>
<feature type="transmembrane region" description="Helical" evidence="5">
    <location>
        <begin position="152"/>
        <end position="171"/>
    </location>
</feature>
<feature type="domain" description="Mechanosensitive ion channel MscS" evidence="6">
    <location>
        <begin position="750"/>
        <end position="817"/>
    </location>
</feature>
<sequence length="955" mass="110598">MENVSPKDGTGQNNARKSRRATRFSMIWRKPEENIDGTQEKKDHHRFSIWNQKPLNEKKALNAKGSSADGKNNVDKIDVFKARNEDEQSICTNQLEDEKNQKNIFQKLGSDLFFKRPSKVFEEKKEEEEEDDEAETWVYTIFRFFFPDSAPLFWQFFLLCSSIAMYVNHLIDNGFSTSTAKCATVIYFMDVGTFLLMMVVRLIVFRLLLPWLCPEGRIFAALSGTADPELIYCIWAGQISLLWKLQLTLNEEGTGYIIPFLNDNSTIPLFSFSIIMKSRLIVLVFAIRRLILAFIMFYFMLDFIGSMSKLLVEFLLKYRFLRLINCNWTKLRPHIVEGLRLMPNQNSRFLLSKFSSKNRSKEKHMNKGDSITLPYFLTEEGISQIKKKKYQNWLAVQFVKQYSALFYLDNQFVEVRNKKDARKYAKSLFNDMVEHTNEILLFMGKWKYKQKDKSATNNSEAEFDGMERMHAKEAVEIGSASGEHIITNLTSIEIPSSVPNSSSQASSSSEGESDFIPKIGKQESLIDDKSAWDTSIKIKNPTIYESKINEPEFKREKKIEGKNDDEKNEEKKTSILRAEEFKTVLVEENGRPIQPSVLSGGKQNSDLKKKKTYNSFFPATPYGVFNYNDFCLFEEETDQPLILNIDVLKVLYGENVEAFLKKIDPMGRKEYNEDDWVRLLVTTYETRKKMINTLESQEGIAKVFKRMVSIVLWFFSFLFILIILGVNVNTLVISGAAVVSSISVALNRLYSNFVSSVIFVVFENPYNQGDRIRINNGPIITVKKIKTFCTIFSTVESVPIMYPNYWLIDQSISNESRALQSSHILTFYMSDLTSPFVFDALTKSIKQYANDRPRDFIPNSVYVYIHSIQPGHFIETRVSFSNVNPSFEWEKLLEIRTPFYLFILHALRQHGVEYFLPESRVLYSTWSERGKRKTNQAFKDPKSLTSNTLPTNKKP</sequence>
<dbReference type="InterPro" id="IPR006685">
    <property type="entry name" value="MscS_channel_2nd"/>
</dbReference>
<evidence type="ECO:0000256" key="4">
    <source>
        <dbReference type="SAM" id="MobiDB-lite"/>
    </source>
</evidence>
<dbReference type="VEuPathDB" id="CryptoDB:cubi_03156"/>
<evidence type="ECO:0000256" key="1">
    <source>
        <dbReference type="ARBA" id="ARBA00004141"/>
    </source>
</evidence>
<dbReference type="PIRSF" id="PIRSF017209">
    <property type="entry name" value="Memb_At2g17000_prd"/>
    <property type="match status" value="1"/>
</dbReference>
<dbReference type="SUPFAM" id="SSF50182">
    <property type="entry name" value="Sm-like ribonucleoproteins"/>
    <property type="match status" value="1"/>
</dbReference>
<dbReference type="RefSeq" id="XP_028876176.1">
    <property type="nucleotide sequence ID" value="XM_029020169.1"/>
</dbReference>
<protein>
    <recommendedName>
        <fullName evidence="3">Mechanosensitive ion channel protein</fullName>
    </recommendedName>
</protein>
<comment type="subcellular location">
    <subcellularLocation>
        <location evidence="1">Membrane</location>
        <topology evidence="1">Multi-pass membrane protein</topology>
    </subcellularLocation>
</comment>
<dbReference type="AlphaFoldDB" id="A0A1J4MLI1"/>
<dbReference type="Proteomes" id="UP000186176">
    <property type="component" value="Unassembled WGS sequence"/>
</dbReference>
<dbReference type="Pfam" id="PF00924">
    <property type="entry name" value="MS_channel_2nd"/>
    <property type="match status" value="1"/>
</dbReference>
<feature type="transmembrane region" description="Helical" evidence="5">
    <location>
        <begin position="183"/>
        <end position="204"/>
    </location>
</feature>
<evidence type="ECO:0000256" key="5">
    <source>
        <dbReference type="SAM" id="Phobius"/>
    </source>
</evidence>
<feature type="compositionally biased region" description="Polar residues" evidence="4">
    <location>
        <begin position="943"/>
        <end position="955"/>
    </location>
</feature>
<feature type="region of interest" description="Disordered" evidence="4">
    <location>
        <begin position="934"/>
        <end position="955"/>
    </location>
</feature>
<accession>A0A1J4MLI1</accession>
<dbReference type="GO" id="GO:0006820">
    <property type="term" value="P:monoatomic anion transport"/>
    <property type="evidence" value="ECO:0007669"/>
    <property type="project" value="TreeGrafter"/>
</dbReference>
<feature type="compositionally biased region" description="Low complexity" evidence="4">
    <location>
        <begin position="496"/>
        <end position="517"/>
    </location>
</feature>
<evidence type="ECO:0000256" key="2">
    <source>
        <dbReference type="ARBA" id="ARBA00008017"/>
    </source>
</evidence>
<proteinExistence type="inferred from homology"/>
<feature type="compositionally biased region" description="Basic and acidic residues" evidence="4">
    <location>
        <begin position="29"/>
        <end position="42"/>
    </location>
</feature>
<keyword evidence="5" id="KW-1133">Transmembrane helix</keyword>
<dbReference type="Gene3D" id="1.10.287.1260">
    <property type="match status" value="1"/>
</dbReference>
<evidence type="ECO:0000313" key="7">
    <source>
        <dbReference type="EMBL" id="OII75046.1"/>
    </source>
</evidence>
<feature type="transmembrane region" description="Helical" evidence="5">
    <location>
        <begin position="707"/>
        <end position="726"/>
    </location>
</feature>
<reference evidence="7 8" key="1">
    <citation type="submission" date="2016-10" db="EMBL/GenBank/DDBJ databases">
        <title>Reductive evolution of mitochondrial metabolism and differential evolution of invasion-related proteins in Cryptosporidium.</title>
        <authorList>
            <person name="Liu S."/>
            <person name="Roellig D.M."/>
            <person name="Guo Y."/>
            <person name="Li N."/>
            <person name="Frace M.A."/>
            <person name="Tang K."/>
            <person name="Zhang L."/>
            <person name="Feng Y."/>
            <person name="Xiao L."/>
        </authorList>
    </citation>
    <scope>NUCLEOTIDE SEQUENCE [LARGE SCALE GENOMIC DNA]</scope>
    <source>
        <strain evidence="7">39726</strain>
    </source>
</reference>
<dbReference type="InterPro" id="IPR010920">
    <property type="entry name" value="LSM_dom_sf"/>
</dbReference>
<evidence type="ECO:0000259" key="6">
    <source>
        <dbReference type="Pfam" id="PF00924"/>
    </source>
</evidence>
<keyword evidence="3 5" id="KW-0472">Membrane</keyword>
<dbReference type="GeneID" id="39979948"/>
<gene>
    <name evidence="7" type="ORF">cubi_03156</name>
</gene>
<keyword evidence="8" id="KW-1185">Reference proteome</keyword>
<dbReference type="OrthoDB" id="544685at2759"/>
<dbReference type="GO" id="GO:0005886">
    <property type="term" value="C:plasma membrane"/>
    <property type="evidence" value="ECO:0007669"/>
    <property type="project" value="TreeGrafter"/>
</dbReference>
<organism evidence="7 8">
    <name type="scientific">Cryptosporidium ubiquitum</name>
    <dbReference type="NCBI Taxonomy" id="857276"/>
    <lineage>
        <taxon>Eukaryota</taxon>
        <taxon>Sar</taxon>
        <taxon>Alveolata</taxon>
        <taxon>Apicomplexa</taxon>
        <taxon>Conoidasida</taxon>
        <taxon>Coccidia</taxon>
        <taxon>Eucoccidiorida</taxon>
        <taxon>Eimeriorina</taxon>
        <taxon>Cryptosporidiidae</taxon>
        <taxon>Cryptosporidium</taxon>
    </lineage>
</organism>
<feature type="region of interest" description="Disordered" evidence="4">
    <location>
        <begin position="496"/>
        <end position="518"/>
    </location>
</feature>
<dbReference type="EMBL" id="LRBP01000006">
    <property type="protein sequence ID" value="OII75046.1"/>
    <property type="molecule type" value="Genomic_DNA"/>
</dbReference>
<dbReference type="PANTHER" id="PTHR31618:SF1">
    <property type="entry name" value="EF-HAND DOMAIN-CONTAINING PROTEIN"/>
    <property type="match status" value="1"/>
</dbReference>
<comment type="caution">
    <text evidence="7">The sequence shown here is derived from an EMBL/GenBank/DDBJ whole genome shotgun (WGS) entry which is preliminary data.</text>
</comment>
<feature type="region of interest" description="Disordered" evidence="4">
    <location>
        <begin position="1"/>
        <end position="51"/>
    </location>
</feature>
<dbReference type="GO" id="GO:0008381">
    <property type="term" value="F:mechanosensitive monoatomic ion channel activity"/>
    <property type="evidence" value="ECO:0007669"/>
    <property type="project" value="TreeGrafter"/>
</dbReference>
<evidence type="ECO:0000256" key="3">
    <source>
        <dbReference type="PIRNR" id="PIRNR017209"/>
    </source>
</evidence>
<dbReference type="InterPro" id="IPR016688">
    <property type="entry name" value="MscS-like_plants/fungi"/>
</dbReference>
<feature type="transmembrane region" description="Helical" evidence="5">
    <location>
        <begin position="280"/>
        <end position="301"/>
    </location>
</feature>
<comment type="similarity">
    <text evidence="2 3">Belongs to the MscS (TC 1.A.23) family.</text>
</comment>
<dbReference type="PANTHER" id="PTHR31618">
    <property type="entry name" value="MECHANOSENSITIVE ION CHANNEL PROTEIN 5"/>
    <property type="match status" value="1"/>
</dbReference>